<organism evidence="3 4">
    <name type="scientific">Geochorda subterranea</name>
    <dbReference type="NCBI Taxonomy" id="3109564"/>
    <lineage>
        <taxon>Bacteria</taxon>
        <taxon>Bacillati</taxon>
        <taxon>Bacillota</taxon>
        <taxon>Limnochordia</taxon>
        <taxon>Limnochordales</taxon>
        <taxon>Geochordaceae</taxon>
        <taxon>Geochorda</taxon>
    </lineage>
</organism>
<keyword evidence="3" id="KW-0328">Glycosyltransferase</keyword>
<dbReference type="CDD" id="cd00761">
    <property type="entry name" value="Glyco_tranf_GTA_type"/>
    <property type="match status" value="1"/>
</dbReference>
<evidence type="ECO:0000259" key="2">
    <source>
        <dbReference type="Pfam" id="PF08241"/>
    </source>
</evidence>
<evidence type="ECO:0000313" key="3">
    <source>
        <dbReference type="EMBL" id="WRP15777.1"/>
    </source>
</evidence>
<dbReference type="RefSeq" id="WP_324670185.1">
    <property type="nucleotide sequence ID" value="NZ_CP141614.1"/>
</dbReference>
<proteinExistence type="predicted"/>
<dbReference type="PANTHER" id="PTHR22916">
    <property type="entry name" value="GLYCOSYLTRANSFERASE"/>
    <property type="match status" value="1"/>
</dbReference>
<evidence type="ECO:0000259" key="1">
    <source>
        <dbReference type="Pfam" id="PF00535"/>
    </source>
</evidence>
<dbReference type="SUPFAM" id="SSF53448">
    <property type="entry name" value="Nucleotide-diphospho-sugar transferases"/>
    <property type="match status" value="1"/>
</dbReference>
<dbReference type="Pfam" id="PF00535">
    <property type="entry name" value="Glycos_transf_2"/>
    <property type="match status" value="1"/>
</dbReference>
<dbReference type="PANTHER" id="PTHR22916:SF3">
    <property type="entry name" value="UDP-GLCNAC:BETAGAL BETA-1,3-N-ACETYLGLUCOSAMINYLTRANSFERASE-LIKE PROTEIN 1"/>
    <property type="match status" value="1"/>
</dbReference>
<dbReference type="InterPro" id="IPR001173">
    <property type="entry name" value="Glyco_trans_2-like"/>
</dbReference>
<dbReference type="EC" id="2.4.-.-" evidence="3"/>
<dbReference type="Proteomes" id="UP001333102">
    <property type="component" value="Chromosome"/>
</dbReference>
<keyword evidence="4" id="KW-1185">Reference proteome</keyword>
<feature type="domain" description="Methyltransferase type 11" evidence="2">
    <location>
        <begin position="56"/>
        <end position="152"/>
    </location>
</feature>
<dbReference type="Pfam" id="PF08241">
    <property type="entry name" value="Methyltransf_11"/>
    <property type="match status" value="1"/>
</dbReference>
<gene>
    <name evidence="3" type="ORF">VLY81_06380</name>
</gene>
<dbReference type="InterPro" id="IPR029063">
    <property type="entry name" value="SAM-dependent_MTases_sf"/>
</dbReference>
<keyword evidence="3" id="KW-0808">Transferase</keyword>
<dbReference type="Gene3D" id="3.90.550.10">
    <property type="entry name" value="Spore Coat Polysaccharide Biosynthesis Protein SpsA, Chain A"/>
    <property type="match status" value="1"/>
</dbReference>
<name>A0ABZ1BSH4_9FIRM</name>
<accession>A0ABZ1BSH4</accession>
<dbReference type="InterPro" id="IPR029044">
    <property type="entry name" value="Nucleotide-diphossugar_trans"/>
</dbReference>
<dbReference type="InterPro" id="IPR013216">
    <property type="entry name" value="Methyltransf_11"/>
</dbReference>
<dbReference type="GO" id="GO:0016757">
    <property type="term" value="F:glycosyltransferase activity"/>
    <property type="evidence" value="ECO:0007669"/>
    <property type="project" value="UniProtKB-KW"/>
</dbReference>
<dbReference type="SUPFAM" id="SSF53335">
    <property type="entry name" value="S-adenosyl-L-methionine-dependent methyltransferases"/>
    <property type="match status" value="1"/>
</dbReference>
<dbReference type="EMBL" id="CP141614">
    <property type="protein sequence ID" value="WRP15777.1"/>
    <property type="molecule type" value="Genomic_DNA"/>
</dbReference>
<protein>
    <submittedName>
        <fullName evidence="3">Glycosyltransferase</fullName>
        <ecNumber evidence="3">2.4.-.-</ecNumber>
    </submittedName>
</protein>
<evidence type="ECO:0000313" key="4">
    <source>
        <dbReference type="Proteomes" id="UP001333102"/>
    </source>
</evidence>
<dbReference type="CDD" id="cd02440">
    <property type="entry name" value="AdoMet_MTases"/>
    <property type="match status" value="1"/>
</dbReference>
<sequence>MYVRMADIPVTINEELVAWARSPVVRRLYESLRRPRNHREMIRITQMSLYTTGRVLEIGSGSGDLAIACAMAGREVYALDVDPIAVEVGRAKVSELGLTTCRFRLADGQRTGLPDSSFDTVLLAEVLEHVSDPYPLLCEARRLVKDGGRILISVPNEYAIPDWDHRRLWTKVELECVIREVFQKEPIWLEGIPNDWLACGIAIDDKGSPSKDCDVRAFFLPPIQTGDPRSELPKVSVIIPTYNRASFLRESIDSWLQQTYENIEIIIVDDGSSDQTPEIINRYVAAYPSVIKSLRQHNQGKAAAVNAALEYVSGKYTVIFDDDDVVLPRRLEVQISFLEANPDIDMVYSSAVVFTGDPPRVVTWFPAYPVSSDMLLAQECMGNVFHGATVTLKTSALRRIGGMDSALVRAQDYDAWLRLIMSGHQVAPLNVWVAMQRLHPGLRGTAAVPVPYREVLQRTSMDERGIFRKLYPALKLEVLVPDLQRLRHPSVEAEALLLRALAMARRGLLDEVDMDLDAVLKAIARGASLTPRQLRILDELRKTLVSGREKSPRVMPVVGRIEEILSLGTRTSE</sequence>
<dbReference type="Gene3D" id="3.40.50.150">
    <property type="entry name" value="Vaccinia Virus protein VP39"/>
    <property type="match status" value="1"/>
</dbReference>
<reference evidence="4" key="1">
    <citation type="submission" date="2023-12" db="EMBL/GenBank/DDBJ databases">
        <title>Novel isolates from deep terrestrial aquifers shed light on the physiology and ecology of the class Limnochordia.</title>
        <authorList>
            <person name="Karnachuk O.V."/>
            <person name="Lukina A.P."/>
            <person name="Avakyan M.R."/>
            <person name="Kadnikov V."/>
            <person name="Begmatov S."/>
            <person name="Beletsky A.V."/>
            <person name="Mardanov A.V."/>
            <person name="Ravin N.V."/>
        </authorList>
    </citation>
    <scope>NUCLEOTIDE SEQUENCE [LARGE SCALE GENOMIC DNA]</scope>
    <source>
        <strain evidence="4">LN</strain>
    </source>
</reference>
<feature type="domain" description="Glycosyltransferase 2-like" evidence="1">
    <location>
        <begin position="236"/>
        <end position="362"/>
    </location>
</feature>